<accession>A0A6L4WWY7</accession>
<sequence>MNKYYKKSQQKNFKLEREFTHLEIKSALHDNFTWLNRSELSFRESLGISLIPLYKRVLKRLEKTSSSKDGYINLKPKTNGKIESLYTDDLIIRRESKIDENKLLKDIIGNDINPDVASYVNSLNLNSSNAYLDKDKKYEKELNKIDSFMFTSSDAKDFIRKLISVSKIKVSINIKKDN</sequence>
<comment type="caution">
    <text evidence="1">The sequence shown here is derived from an EMBL/GenBank/DDBJ whole genome shotgun (WGS) entry which is preliminary data.</text>
</comment>
<reference evidence="1 2" key="1">
    <citation type="submission" date="2019-10" db="EMBL/GenBank/DDBJ databases">
        <title>Poseidonibacter ostreae sp. nov., isolated from the gut of the Ostrea denselamellosa.</title>
        <authorList>
            <person name="Choi A."/>
        </authorList>
    </citation>
    <scope>NUCLEOTIDE SEQUENCE [LARGE SCALE GENOMIC DNA]</scope>
    <source>
        <strain evidence="1 2">SJOD-M-33</strain>
    </source>
</reference>
<name>A0A6L4WWY7_9BACT</name>
<proteinExistence type="predicted"/>
<evidence type="ECO:0000313" key="1">
    <source>
        <dbReference type="EMBL" id="KAB7891253.1"/>
    </source>
</evidence>
<dbReference type="EMBL" id="WFKK01000001">
    <property type="protein sequence ID" value="KAB7891253.1"/>
    <property type="molecule type" value="Genomic_DNA"/>
</dbReference>
<evidence type="ECO:0000313" key="2">
    <source>
        <dbReference type="Proteomes" id="UP000472839"/>
    </source>
</evidence>
<dbReference type="AlphaFoldDB" id="A0A6L4WWY7"/>
<gene>
    <name evidence="1" type="ORF">GBG19_00020</name>
</gene>
<protein>
    <submittedName>
        <fullName evidence="1">Uncharacterized protein</fullName>
    </submittedName>
</protein>
<dbReference type="Proteomes" id="UP000472839">
    <property type="component" value="Unassembled WGS sequence"/>
</dbReference>
<dbReference type="RefSeq" id="WP_152279355.1">
    <property type="nucleotide sequence ID" value="NZ_WFKK01000001.1"/>
</dbReference>
<organism evidence="1 2">
    <name type="scientific">Poseidonibacter ostreae</name>
    <dbReference type="NCBI Taxonomy" id="2654171"/>
    <lineage>
        <taxon>Bacteria</taxon>
        <taxon>Pseudomonadati</taxon>
        <taxon>Campylobacterota</taxon>
        <taxon>Epsilonproteobacteria</taxon>
        <taxon>Campylobacterales</taxon>
        <taxon>Arcobacteraceae</taxon>
        <taxon>Poseidonibacter</taxon>
    </lineage>
</organism>